<keyword evidence="3" id="KW-0472">Membrane</keyword>
<dbReference type="OMA" id="CGLMVRV"/>
<keyword evidence="1" id="KW-0175">Coiled coil</keyword>
<gene>
    <name evidence="4" type="ORF">AK812_SmicGene41319</name>
</gene>
<feature type="region of interest" description="Disordered" evidence="2">
    <location>
        <begin position="126"/>
        <end position="190"/>
    </location>
</feature>
<dbReference type="Proteomes" id="UP000186817">
    <property type="component" value="Unassembled WGS sequence"/>
</dbReference>
<feature type="coiled-coil region" evidence="1">
    <location>
        <begin position="338"/>
        <end position="387"/>
    </location>
</feature>
<name>A0A1Q9C6J1_SYMMI</name>
<feature type="region of interest" description="Disordered" evidence="2">
    <location>
        <begin position="1322"/>
        <end position="1385"/>
    </location>
</feature>
<sequence length="1385" mass="153509">MFLATVMSWSSYVIIIIIIIIIITINIITSISTIIVIRIVISSMTAIVISSSGNIISSIMVVDIVNIIFIVIVIITVILSWPFCLAASAAAADQHHHDLCQQQQEEEQQQEQRQEQQELHGHAVAVPSVAMTEPRNVQSDVPADKGRASNGGSSENLAAPSPLDRGRSMSPVQTSTTAAQSRSASGAMTHRGAIPHAWASGEGPVASPRTPRHPAGSELRLGIVVAELQRQGAEDRRLVQRQLDHLERRLQEQLAMPASRERWADLQGSVTGLLEEVAGIVRRVEGLDEKLRSRTTACEELVRQRTREVEQQIHSQQQKVQLAVSTFEEMSKRQTAKLRKVVQTSEEQTRRLASLEEASRRPAQDVTMRLEARLSELEGQQASLEEEFRNVATGQRLDSLSPSRRIHASSAHTVHAEGPGYDVVRALETELSTLSKQLAAQLDDHSSALASLRVRTEGQEQRLVAAGERLEKVVAPTLEAFRAEMQQLRLADRSEMDQRFEHLSRRLADSNEEAMNELRDVLQDHREADPTSEVAVSRLRETCAVQDQQLRRLEALLDPSTQREEELCGLMVRVEGLEHRLELIDEEAVSEKIILGTQQAGQHASQTTSRRLADSNEEAMNELRDVLQDHREADPTSEVAVSRLRETCAVQDQQLRRLEALLDPSTQREEELCGLMVRVEGLEHRLELIDEEAVSEKADRTELHRLELAVKEISEPLRRLSQRTATNETRTLSLEHQLEQLQAEHSAVPIPTTSPGSESFATKASLEALSEELGQAVVRIVEVEAVVQRPSAIAAPGSETVLLEAASRIDSVESSVKLLEEQMEHRLKFQDLPASSSSEAAVQLEELSARVSKALKLAETSGSSMQSLRFDLVVEQDRVAKITEDLNKMSRRLEIAESAVELQTIKEQDLSDSSAAETAQLASDLPKVHALTERFEASEGRTSEALQKMLSSIDKVQVLHQGLEGSNRDLTQLVDTLSSRLDRLEADAPQKEDLQTLLAQAREAATSSMRQQLSDINSQSGKDSERLKALQQELEQQKVNQAQLSESTKDLTRKVEASEATMSASMQTLEDQLTEMLRKSKDSVSDVRITVEDVLQRVEATEAASKAVREEIMNEEAHGEAYQLARTCQNDLRGVHSDVADLQASLRSLVRRVEDLHHAGTAGNPRKQVSDGARQLELRVEELQKQVMEELEQLAEQQQLLTKVKPGQLVKPEVQDLEQNVERLAVQVAEELQELQMHQGELGKVRVRLQSTDPGKGKAPEVERKISELQNKVLEELDALGKQQEELGKAKVTMADLSDRVQQAVATVTECKKVTLGMEERLKRLTSEEAPASLGRNGKAPPRDQGLKETAELPGSDVDDSYGADDFEESAEDASMSEDKAAGGK</sequence>
<accession>A0A1Q9C6J1</accession>
<protein>
    <submittedName>
        <fullName evidence="4">Uncharacterized protein</fullName>
    </submittedName>
</protein>
<feature type="coiled-coil region" evidence="1">
    <location>
        <begin position="613"/>
        <end position="661"/>
    </location>
</feature>
<feature type="coiled-coil region" evidence="1">
    <location>
        <begin position="1166"/>
        <end position="1241"/>
    </location>
</feature>
<evidence type="ECO:0000256" key="2">
    <source>
        <dbReference type="SAM" id="MobiDB-lite"/>
    </source>
</evidence>
<feature type="compositionally biased region" description="Acidic residues" evidence="2">
    <location>
        <begin position="1357"/>
        <end position="1376"/>
    </location>
</feature>
<proteinExistence type="predicted"/>
<keyword evidence="3" id="KW-0812">Transmembrane</keyword>
<evidence type="ECO:0000256" key="3">
    <source>
        <dbReference type="SAM" id="Phobius"/>
    </source>
</evidence>
<dbReference type="EMBL" id="LSRX01001602">
    <property type="protein sequence ID" value="OLP78505.1"/>
    <property type="molecule type" value="Genomic_DNA"/>
</dbReference>
<feature type="compositionally biased region" description="Low complexity" evidence="2">
    <location>
        <begin position="174"/>
        <end position="187"/>
    </location>
</feature>
<feature type="transmembrane region" description="Helical" evidence="3">
    <location>
        <begin position="53"/>
        <end position="81"/>
    </location>
</feature>
<feature type="compositionally biased region" description="Basic and acidic residues" evidence="2">
    <location>
        <begin position="1341"/>
        <end position="1351"/>
    </location>
</feature>
<dbReference type="OrthoDB" id="427461at2759"/>
<feature type="region of interest" description="Disordered" evidence="2">
    <location>
        <begin position="197"/>
        <end position="216"/>
    </location>
</feature>
<feature type="transmembrane region" description="Helical" evidence="3">
    <location>
        <begin position="12"/>
        <end position="41"/>
    </location>
</feature>
<evidence type="ECO:0000313" key="4">
    <source>
        <dbReference type="EMBL" id="OLP78505.1"/>
    </source>
</evidence>
<keyword evidence="5" id="KW-1185">Reference proteome</keyword>
<evidence type="ECO:0000256" key="1">
    <source>
        <dbReference type="SAM" id="Coils"/>
    </source>
</evidence>
<feature type="compositionally biased region" description="Basic and acidic residues" evidence="2">
    <location>
        <begin position="110"/>
        <end position="119"/>
    </location>
</feature>
<feature type="compositionally biased region" description="Polar residues" evidence="2">
    <location>
        <begin position="1005"/>
        <end position="1021"/>
    </location>
</feature>
<feature type="coiled-coil region" evidence="1">
    <location>
        <begin position="493"/>
        <end position="556"/>
    </location>
</feature>
<keyword evidence="3" id="KW-1133">Transmembrane helix</keyword>
<feature type="region of interest" description="Disordered" evidence="2">
    <location>
        <begin position="1005"/>
        <end position="1025"/>
    </location>
</feature>
<evidence type="ECO:0000313" key="5">
    <source>
        <dbReference type="Proteomes" id="UP000186817"/>
    </source>
</evidence>
<reference evidence="4 5" key="1">
    <citation type="submission" date="2016-02" db="EMBL/GenBank/DDBJ databases">
        <title>Genome analysis of coral dinoflagellate symbionts highlights evolutionary adaptations to a symbiotic lifestyle.</title>
        <authorList>
            <person name="Aranda M."/>
            <person name="Li Y."/>
            <person name="Liew Y.J."/>
            <person name="Baumgarten S."/>
            <person name="Simakov O."/>
            <person name="Wilson M."/>
            <person name="Piel J."/>
            <person name="Ashoor H."/>
            <person name="Bougouffa S."/>
            <person name="Bajic V.B."/>
            <person name="Ryu T."/>
            <person name="Ravasi T."/>
            <person name="Bayer T."/>
            <person name="Micklem G."/>
            <person name="Kim H."/>
            <person name="Bhak J."/>
            <person name="Lajeunesse T.C."/>
            <person name="Voolstra C.R."/>
        </authorList>
    </citation>
    <scope>NUCLEOTIDE SEQUENCE [LARGE SCALE GENOMIC DNA]</scope>
    <source>
        <strain evidence="4 5">CCMP2467</strain>
    </source>
</reference>
<organism evidence="4 5">
    <name type="scientific">Symbiodinium microadriaticum</name>
    <name type="common">Dinoflagellate</name>
    <name type="synonym">Zooxanthella microadriatica</name>
    <dbReference type="NCBI Taxonomy" id="2951"/>
    <lineage>
        <taxon>Eukaryota</taxon>
        <taxon>Sar</taxon>
        <taxon>Alveolata</taxon>
        <taxon>Dinophyceae</taxon>
        <taxon>Suessiales</taxon>
        <taxon>Symbiodiniaceae</taxon>
        <taxon>Symbiodinium</taxon>
    </lineage>
</organism>
<comment type="caution">
    <text evidence="4">The sequence shown here is derived from an EMBL/GenBank/DDBJ whole genome shotgun (WGS) entry which is preliminary data.</text>
</comment>
<feature type="region of interest" description="Disordered" evidence="2">
    <location>
        <begin position="100"/>
        <end position="119"/>
    </location>
</feature>